<name>A0A835NA39_9ROSI</name>
<dbReference type="AlphaFoldDB" id="A0A835NA39"/>
<proteinExistence type="predicted"/>
<evidence type="ECO:0000313" key="1">
    <source>
        <dbReference type="EMBL" id="KAF9689331.1"/>
    </source>
</evidence>
<dbReference type="EMBL" id="JADGMS010000001">
    <property type="protein sequence ID" value="KAF9689331.1"/>
    <property type="molecule type" value="Genomic_DNA"/>
</dbReference>
<comment type="caution">
    <text evidence="1">The sequence shown here is derived from an EMBL/GenBank/DDBJ whole genome shotgun (WGS) entry which is preliminary data.</text>
</comment>
<gene>
    <name evidence="1" type="ORF">SADUNF_Sadunf01G0081200</name>
</gene>
<accession>A0A835NA39</accession>
<evidence type="ECO:0000313" key="2">
    <source>
        <dbReference type="Proteomes" id="UP000657918"/>
    </source>
</evidence>
<keyword evidence="2" id="KW-1185">Reference proteome</keyword>
<dbReference type="Proteomes" id="UP000657918">
    <property type="component" value="Unassembled WGS sequence"/>
</dbReference>
<protein>
    <submittedName>
        <fullName evidence="1">Uncharacterized protein</fullName>
    </submittedName>
</protein>
<sequence>MKGSFNASSTLTRKENGMFEIDFFFNFILSKTGCMDAATIYGHLLKVKGIKSREEFCAFRSLKNLQILYSHPLSRILSYETRFDNSDFIHLVS</sequence>
<organism evidence="1 2">
    <name type="scientific">Salix dunnii</name>
    <dbReference type="NCBI Taxonomy" id="1413687"/>
    <lineage>
        <taxon>Eukaryota</taxon>
        <taxon>Viridiplantae</taxon>
        <taxon>Streptophyta</taxon>
        <taxon>Embryophyta</taxon>
        <taxon>Tracheophyta</taxon>
        <taxon>Spermatophyta</taxon>
        <taxon>Magnoliopsida</taxon>
        <taxon>eudicotyledons</taxon>
        <taxon>Gunneridae</taxon>
        <taxon>Pentapetalae</taxon>
        <taxon>rosids</taxon>
        <taxon>fabids</taxon>
        <taxon>Malpighiales</taxon>
        <taxon>Salicaceae</taxon>
        <taxon>Saliceae</taxon>
        <taxon>Salix</taxon>
    </lineage>
</organism>
<reference evidence="1 2" key="1">
    <citation type="submission" date="2020-10" db="EMBL/GenBank/DDBJ databases">
        <title>Plant Genome Project.</title>
        <authorList>
            <person name="Zhang R.-G."/>
        </authorList>
    </citation>
    <scope>NUCLEOTIDE SEQUENCE [LARGE SCALE GENOMIC DNA]</scope>
    <source>
        <strain evidence="1">FAFU-HL-1</strain>
        <tissue evidence="1">Leaf</tissue>
    </source>
</reference>